<name>A0A7I8ICM1_SPIIN</name>
<proteinExistence type="predicted"/>
<sequence length="29" mass="3529">MDYATRGLIEDTDHHYKYQPLEELLLQHV</sequence>
<dbReference type="EMBL" id="LR743588">
    <property type="protein sequence ID" value="CAA2615019.1"/>
    <property type="molecule type" value="Genomic_DNA"/>
</dbReference>
<keyword evidence="3" id="KW-1185">Reference proteome</keyword>
<dbReference type="AlphaFoldDB" id="A0A7I8ICM1"/>
<gene>
    <name evidence="1" type="ORF">SI7747_01001382</name>
    <name evidence="2" type="ORF">SI8410_01001509</name>
</gene>
<reference evidence="1" key="1">
    <citation type="submission" date="2019-12" db="EMBL/GenBank/DDBJ databases">
        <authorList>
            <person name="Scholz U."/>
            <person name="Mascher M."/>
            <person name="Fiebig A."/>
        </authorList>
    </citation>
    <scope>NUCLEOTIDE SEQUENCE</scope>
</reference>
<evidence type="ECO:0000313" key="1">
    <source>
        <dbReference type="EMBL" id="CAA2615019.1"/>
    </source>
</evidence>
<evidence type="ECO:0000313" key="3">
    <source>
        <dbReference type="Proteomes" id="UP000663760"/>
    </source>
</evidence>
<evidence type="ECO:0000313" key="2">
    <source>
        <dbReference type="EMBL" id="CAA7389461.1"/>
    </source>
</evidence>
<dbReference type="Proteomes" id="UP000663760">
    <property type="component" value="Chromosome 1"/>
</dbReference>
<protein>
    <submittedName>
        <fullName evidence="1">Uncharacterized protein</fullName>
    </submittedName>
</protein>
<accession>A0A7I8ICM1</accession>
<organism evidence="1">
    <name type="scientific">Spirodela intermedia</name>
    <name type="common">Intermediate duckweed</name>
    <dbReference type="NCBI Taxonomy" id="51605"/>
    <lineage>
        <taxon>Eukaryota</taxon>
        <taxon>Viridiplantae</taxon>
        <taxon>Streptophyta</taxon>
        <taxon>Embryophyta</taxon>
        <taxon>Tracheophyta</taxon>
        <taxon>Spermatophyta</taxon>
        <taxon>Magnoliopsida</taxon>
        <taxon>Liliopsida</taxon>
        <taxon>Araceae</taxon>
        <taxon>Lemnoideae</taxon>
        <taxon>Spirodela</taxon>
    </lineage>
</organism>
<dbReference type="EMBL" id="LR746264">
    <property type="protein sequence ID" value="CAA7389461.1"/>
    <property type="molecule type" value="Genomic_DNA"/>
</dbReference>